<evidence type="ECO:0000313" key="10">
    <source>
        <dbReference type="Proteomes" id="UP001054252"/>
    </source>
</evidence>
<evidence type="ECO:0000313" key="9">
    <source>
        <dbReference type="EMBL" id="GKV53021.1"/>
    </source>
</evidence>
<evidence type="ECO:0000256" key="7">
    <source>
        <dbReference type="ARBA" id="ARBA00023278"/>
    </source>
</evidence>
<dbReference type="InterPro" id="IPR033250">
    <property type="entry name" value="CEP"/>
</dbReference>
<dbReference type="GO" id="GO:2000280">
    <property type="term" value="P:regulation of root development"/>
    <property type="evidence" value="ECO:0007669"/>
    <property type="project" value="TreeGrafter"/>
</dbReference>
<dbReference type="GO" id="GO:0005179">
    <property type="term" value="F:hormone activity"/>
    <property type="evidence" value="ECO:0007669"/>
    <property type="project" value="UniProtKB-KW"/>
</dbReference>
<dbReference type="GO" id="GO:0048046">
    <property type="term" value="C:apoplast"/>
    <property type="evidence" value="ECO:0007669"/>
    <property type="project" value="UniProtKB-SubCell"/>
</dbReference>
<organism evidence="9 10">
    <name type="scientific">Rubroshorea leprosula</name>
    <dbReference type="NCBI Taxonomy" id="152421"/>
    <lineage>
        <taxon>Eukaryota</taxon>
        <taxon>Viridiplantae</taxon>
        <taxon>Streptophyta</taxon>
        <taxon>Embryophyta</taxon>
        <taxon>Tracheophyta</taxon>
        <taxon>Spermatophyta</taxon>
        <taxon>Magnoliopsida</taxon>
        <taxon>eudicotyledons</taxon>
        <taxon>Gunneridae</taxon>
        <taxon>Pentapetalae</taxon>
        <taxon>rosids</taxon>
        <taxon>malvids</taxon>
        <taxon>Malvales</taxon>
        <taxon>Dipterocarpaceae</taxon>
        <taxon>Rubroshorea</taxon>
    </lineage>
</organism>
<keyword evidence="5" id="KW-0372">Hormone</keyword>
<dbReference type="EMBL" id="BPVZ01001013">
    <property type="protein sequence ID" value="GKV53021.1"/>
    <property type="molecule type" value="Genomic_DNA"/>
</dbReference>
<comment type="caution">
    <text evidence="9">The sequence shown here is derived from an EMBL/GenBank/DDBJ whole genome shotgun (WGS) entry which is preliminary data.</text>
</comment>
<dbReference type="GO" id="GO:0006995">
    <property type="term" value="P:cellular response to nitrogen starvation"/>
    <property type="evidence" value="ECO:0007669"/>
    <property type="project" value="UniProtKB-ARBA"/>
</dbReference>
<keyword evidence="10" id="KW-1185">Reference proteome</keyword>
<comment type="similarity">
    <text evidence="2">Belongs to the C-terminally encoded plant signaling peptide (CEP) family.</text>
</comment>
<evidence type="ECO:0000256" key="8">
    <source>
        <dbReference type="SAM" id="MobiDB-lite"/>
    </source>
</evidence>
<dbReference type="PANTHER" id="PTHR33348:SF44">
    <property type="entry name" value="PRECURSOR OF CEP6"/>
    <property type="match status" value="1"/>
</dbReference>
<evidence type="ECO:0000256" key="3">
    <source>
        <dbReference type="ARBA" id="ARBA00022523"/>
    </source>
</evidence>
<dbReference type="PANTHER" id="PTHR33348">
    <property type="entry name" value="PRECURSOR OF CEP5"/>
    <property type="match status" value="1"/>
</dbReference>
<evidence type="ECO:0000256" key="6">
    <source>
        <dbReference type="ARBA" id="ARBA00022729"/>
    </source>
</evidence>
<gene>
    <name evidence="9" type="ORF">SLEP1_g59571</name>
</gene>
<feature type="compositionally biased region" description="Polar residues" evidence="8">
    <location>
        <begin position="1"/>
        <end position="23"/>
    </location>
</feature>
<dbReference type="GO" id="GO:1901371">
    <property type="term" value="P:regulation of leaf morphogenesis"/>
    <property type="evidence" value="ECO:0007669"/>
    <property type="project" value="TreeGrafter"/>
</dbReference>
<feature type="compositionally biased region" description="Gly residues" evidence="8">
    <location>
        <begin position="153"/>
        <end position="162"/>
    </location>
</feature>
<keyword evidence="7" id="KW-0379">Hydroxylation</keyword>
<accession>A0AAV5MSQ0</accession>
<dbReference type="AlphaFoldDB" id="A0AAV5MSQ0"/>
<keyword evidence="3" id="KW-0052">Apoplast</keyword>
<feature type="compositionally biased region" description="Polar residues" evidence="8">
    <location>
        <begin position="134"/>
        <end position="146"/>
    </location>
</feature>
<dbReference type="Proteomes" id="UP001054252">
    <property type="component" value="Unassembled WGS sequence"/>
</dbReference>
<feature type="compositionally biased region" description="Basic and acidic residues" evidence="8">
    <location>
        <begin position="122"/>
        <end position="133"/>
    </location>
</feature>
<evidence type="ECO:0000256" key="2">
    <source>
        <dbReference type="ARBA" id="ARBA00008963"/>
    </source>
</evidence>
<name>A0AAV5MSQ0_9ROSI</name>
<keyword evidence="6" id="KW-0732">Signal</keyword>
<sequence>MGGRQIKSTYRTESKQSSPTLKSENGGFGDSAAVYWEGDFHRATTPADNPAVGHPFDAEGEGFEHSDKKSNYVFPPPSPITSPGVGQYLADNEPVSRSPPSIDDFLRPTTPGNLSGVGHHSYVQEKGENDEKLVSNSSSSTDQFRPTNPGPSPGGGGHSDRN</sequence>
<reference evidence="9 10" key="1">
    <citation type="journal article" date="2021" name="Commun. Biol.">
        <title>The genome of Shorea leprosula (Dipterocarpaceae) highlights the ecological relevance of drought in aseasonal tropical rainforests.</title>
        <authorList>
            <person name="Ng K.K.S."/>
            <person name="Kobayashi M.J."/>
            <person name="Fawcett J.A."/>
            <person name="Hatakeyama M."/>
            <person name="Paape T."/>
            <person name="Ng C.H."/>
            <person name="Ang C.C."/>
            <person name="Tnah L.H."/>
            <person name="Lee C.T."/>
            <person name="Nishiyama T."/>
            <person name="Sese J."/>
            <person name="O'Brien M.J."/>
            <person name="Copetti D."/>
            <person name="Mohd Noor M.I."/>
            <person name="Ong R.C."/>
            <person name="Putra M."/>
            <person name="Sireger I.Z."/>
            <person name="Indrioko S."/>
            <person name="Kosugi Y."/>
            <person name="Izuno A."/>
            <person name="Isagi Y."/>
            <person name="Lee S.L."/>
            <person name="Shimizu K.K."/>
        </authorList>
    </citation>
    <scope>NUCLEOTIDE SEQUENCE [LARGE SCALE GENOMIC DNA]</scope>
    <source>
        <strain evidence="9">214</strain>
    </source>
</reference>
<comment type="subcellular location">
    <subcellularLocation>
        <location evidence="1">Secreted</location>
        <location evidence="1">Extracellular space</location>
        <location evidence="1">Apoplast</location>
    </subcellularLocation>
</comment>
<dbReference type="GO" id="GO:0048364">
    <property type="term" value="P:root development"/>
    <property type="evidence" value="ECO:0007669"/>
    <property type="project" value="InterPro"/>
</dbReference>
<feature type="region of interest" description="Disordered" evidence="8">
    <location>
        <begin position="1"/>
        <end position="162"/>
    </location>
</feature>
<evidence type="ECO:0000256" key="1">
    <source>
        <dbReference type="ARBA" id="ARBA00004271"/>
    </source>
</evidence>
<evidence type="ECO:0000256" key="5">
    <source>
        <dbReference type="ARBA" id="ARBA00022702"/>
    </source>
</evidence>
<dbReference type="GO" id="GO:1902025">
    <property type="term" value="P:nitrate import"/>
    <property type="evidence" value="ECO:0007669"/>
    <property type="project" value="TreeGrafter"/>
</dbReference>
<proteinExistence type="inferred from homology"/>
<protein>
    <submittedName>
        <fullName evidence="9">Uncharacterized protein</fullName>
    </submittedName>
</protein>
<evidence type="ECO:0000256" key="4">
    <source>
        <dbReference type="ARBA" id="ARBA00022525"/>
    </source>
</evidence>
<keyword evidence="4" id="KW-0964">Secreted</keyword>